<dbReference type="Pfam" id="PF24996">
    <property type="entry name" value="NANM"/>
    <property type="match status" value="2"/>
</dbReference>
<dbReference type="Proteomes" id="UP000321291">
    <property type="component" value="Chromosome"/>
</dbReference>
<dbReference type="SUPFAM" id="SSF117281">
    <property type="entry name" value="Kelch motif"/>
    <property type="match status" value="1"/>
</dbReference>
<dbReference type="KEGG" id="agi:FSB73_06750"/>
<feature type="signal peptide" evidence="3">
    <location>
        <begin position="1"/>
        <end position="20"/>
    </location>
</feature>
<keyword evidence="5" id="KW-1185">Reference proteome</keyword>
<feature type="chain" id="PRO_5022883824" description="Galactose oxidase" evidence="3">
    <location>
        <begin position="21"/>
        <end position="402"/>
    </location>
</feature>
<keyword evidence="1" id="KW-0880">Kelch repeat</keyword>
<dbReference type="PANTHER" id="PTHR45632:SF3">
    <property type="entry name" value="KELCH-LIKE PROTEIN 32"/>
    <property type="match status" value="1"/>
</dbReference>
<accession>A0A5B8VJP8</accession>
<evidence type="ECO:0008006" key="6">
    <source>
        <dbReference type="Google" id="ProtNLM"/>
    </source>
</evidence>
<reference evidence="4 5" key="1">
    <citation type="journal article" date="2017" name="Int. J. Syst. Evol. Microbiol.">
        <title>Arachidicoccus ginsenosidivorans sp. nov., with ginsenoside-converting activity isolated from ginseng cultivating soil.</title>
        <authorList>
            <person name="Siddiqi M.Z."/>
            <person name="Aslam Z."/>
            <person name="Im W.T."/>
        </authorList>
    </citation>
    <scope>NUCLEOTIDE SEQUENCE [LARGE SCALE GENOMIC DNA]</scope>
    <source>
        <strain evidence="4 5">Gsoil 809</strain>
    </source>
</reference>
<dbReference type="AlphaFoldDB" id="A0A5B8VJP8"/>
<evidence type="ECO:0000256" key="2">
    <source>
        <dbReference type="ARBA" id="ARBA00022737"/>
    </source>
</evidence>
<sequence length="402" mass="43216">MRNFSNILLTPILLIMALFASCNNPKPDNNGVDSLNLHWTKLGELPPESNQGQATPNPGLAGPVAGISNGYLVVGGGSNFPKGLPWEGGNKAYHRKLYIYRLLNKENGDTALLSPVIGEFPYSIGYPACVSTDTGIVVAGGENETGPLSTVELIHIDKSQLEPQLKITSLPSLPVACSGAMITAMGSKVYLAGGNNANGHTLGQFLLLDLTDTAKGWQPLPELVQPTSFGVLYADQPSHTIYLAGGRKSNVQARTTFYASLFAFNTENQNWEEKANLPYSVSAATGITMQGKLLFFGGDQGETFHQTEDLLLKIAVAKDSTEKRQLTLQKNTLQQHHPGFTRQILAYNPALDQWKPAGKLSFAAQVTTTAIAWQKGVIIPCGEIRAGIRYANIIEGAINPTP</sequence>
<gene>
    <name evidence="4" type="ORF">FSB73_06750</name>
</gene>
<keyword evidence="3" id="KW-0732">Signal</keyword>
<dbReference type="PANTHER" id="PTHR45632">
    <property type="entry name" value="LD33804P"/>
    <property type="match status" value="1"/>
</dbReference>
<evidence type="ECO:0000256" key="1">
    <source>
        <dbReference type="ARBA" id="ARBA00022441"/>
    </source>
</evidence>
<proteinExistence type="predicted"/>
<protein>
    <recommendedName>
        <fullName evidence="6">Galactose oxidase</fullName>
    </recommendedName>
</protein>
<dbReference type="OrthoDB" id="9803597at2"/>
<organism evidence="4 5">
    <name type="scientific">Arachidicoccus ginsenosidivorans</name>
    <dbReference type="NCBI Taxonomy" id="496057"/>
    <lineage>
        <taxon>Bacteria</taxon>
        <taxon>Pseudomonadati</taxon>
        <taxon>Bacteroidota</taxon>
        <taxon>Chitinophagia</taxon>
        <taxon>Chitinophagales</taxon>
        <taxon>Chitinophagaceae</taxon>
        <taxon>Arachidicoccus</taxon>
    </lineage>
</organism>
<dbReference type="RefSeq" id="WP_146780775.1">
    <property type="nucleotide sequence ID" value="NZ_CP042434.1"/>
</dbReference>
<dbReference type="Gene3D" id="2.120.10.80">
    <property type="entry name" value="Kelch-type beta propeller"/>
    <property type="match status" value="2"/>
</dbReference>
<dbReference type="PROSITE" id="PS51257">
    <property type="entry name" value="PROKAR_LIPOPROTEIN"/>
    <property type="match status" value="1"/>
</dbReference>
<dbReference type="InterPro" id="IPR056734">
    <property type="entry name" value="NANM"/>
</dbReference>
<name>A0A5B8VJP8_9BACT</name>
<evidence type="ECO:0000313" key="4">
    <source>
        <dbReference type="EMBL" id="QEC71413.1"/>
    </source>
</evidence>
<dbReference type="EMBL" id="CP042434">
    <property type="protein sequence ID" value="QEC71413.1"/>
    <property type="molecule type" value="Genomic_DNA"/>
</dbReference>
<dbReference type="InterPro" id="IPR015915">
    <property type="entry name" value="Kelch-typ_b-propeller"/>
</dbReference>
<keyword evidence="2" id="KW-0677">Repeat</keyword>
<evidence type="ECO:0000256" key="3">
    <source>
        <dbReference type="SAM" id="SignalP"/>
    </source>
</evidence>
<evidence type="ECO:0000313" key="5">
    <source>
        <dbReference type="Proteomes" id="UP000321291"/>
    </source>
</evidence>